<gene>
    <name evidence="2" type="ORF">AW06_003965</name>
</gene>
<comment type="caution">
    <text evidence="2">The sequence shown here is derived from an EMBL/GenBank/DDBJ whole genome shotgun (WGS) entry which is preliminary data.</text>
</comment>
<dbReference type="Proteomes" id="UP000021315">
    <property type="component" value="Unassembled WGS sequence"/>
</dbReference>
<reference evidence="2" key="1">
    <citation type="submission" date="2014-02" db="EMBL/GenBank/DDBJ databases">
        <title>Expanding our view of genomic diversity in Candidatus Accumulibacter clades.</title>
        <authorList>
            <person name="Skennerton C.T."/>
            <person name="Barr J.J."/>
            <person name="Slater F.R."/>
            <person name="Bond P.L."/>
            <person name="Tyson G.W."/>
        </authorList>
    </citation>
    <scope>NUCLEOTIDE SEQUENCE [LARGE SCALE GENOMIC DNA]</scope>
</reference>
<feature type="region of interest" description="Disordered" evidence="1">
    <location>
        <begin position="1"/>
        <end position="20"/>
    </location>
</feature>
<dbReference type="AlphaFoldDB" id="A0A080M171"/>
<evidence type="ECO:0000313" key="3">
    <source>
        <dbReference type="Proteomes" id="UP000021315"/>
    </source>
</evidence>
<evidence type="ECO:0000256" key="1">
    <source>
        <dbReference type="SAM" id="MobiDB-lite"/>
    </source>
</evidence>
<sequence length="54" mass="6102">MRDILTPIGEPTSPPGLMPARALPLWERLDATLGEDDPQAQPAPEYEFDRRIAW</sequence>
<name>A0A080M171_9PROT</name>
<proteinExistence type="predicted"/>
<evidence type="ECO:0000313" key="2">
    <source>
        <dbReference type="EMBL" id="KFB75027.1"/>
    </source>
</evidence>
<protein>
    <submittedName>
        <fullName evidence="2">Uncharacterized protein</fullName>
    </submittedName>
</protein>
<keyword evidence="3" id="KW-1185">Reference proteome</keyword>
<accession>A0A080M171</accession>
<dbReference type="EMBL" id="JDST02000108">
    <property type="protein sequence ID" value="KFB75027.1"/>
    <property type="molecule type" value="Genomic_DNA"/>
</dbReference>
<dbReference type="STRING" id="1453999.AW06_003965"/>
<dbReference type="RefSeq" id="WP_273704854.1">
    <property type="nucleotide sequence ID" value="NZ_JDST02000108.1"/>
</dbReference>
<organism evidence="2 3">
    <name type="scientific">Candidatus Accumulibacter cognatus</name>
    <dbReference type="NCBI Taxonomy" id="2954383"/>
    <lineage>
        <taxon>Bacteria</taxon>
        <taxon>Pseudomonadati</taxon>
        <taxon>Pseudomonadota</taxon>
        <taxon>Betaproteobacteria</taxon>
        <taxon>Candidatus Accumulibacter</taxon>
    </lineage>
</organism>